<organism evidence="2 3">
    <name type="scientific">Pseudonocardia adelaidensis</name>
    <dbReference type="NCBI Taxonomy" id="648754"/>
    <lineage>
        <taxon>Bacteria</taxon>
        <taxon>Bacillati</taxon>
        <taxon>Actinomycetota</taxon>
        <taxon>Actinomycetes</taxon>
        <taxon>Pseudonocardiales</taxon>
        <taxon>Pseudonocardiaceae</taxon>
        <taxon>Pseudonocardia</taxon>
    </lineage>
</organism>
<dbReference type="EMBL" id="BAABJO010000009">
    <property type="protein sequence ID" value="GAA5120928.1"/>
    <property type="molecule type" value="Genomic_DNA"/>
</dbReference>
<evidence type="ECO:0000313" key="3">
    <source>
        <dbReference type="Proteomes" id="UP001500804"/>
    </source>
</evidence>
<proteinExistence type="predicted"/>
<protein>
    <submittedName>
        <fullName evidence="2">Uncharacterized protein</fullName>
    </submittedName>
</protein>
<name>A0ABP9NHX4_9PSEU</name>
<keyword evidence="3" id="KW-1185">Reference proteome</keyword>
<sequence length="477" mass="51564">MPPSGEQIALVRRFEPVLYLSGSERFLPSDPKRYLERSALWRSRPPGTGPDDWGEEPATTRPKTPITGPGGIAGLQSEESSTRTWIGKLLPSTVNEDRFLSLAGWTDSNAPEVGSQNRFADLDSIVAGYRDTPLLAASRPWYSAEILDAVELSRLAAASPPPGFTTNQIGSILGQLQDPTLILYYLFYPGHDEPLDHCERDGEAALFGGFAGDWACVAVVVEQGQPTYLGLTRRNAGSRDPMDEQTRLGMVVRRWENVQTLADTHPQITVASGNHSMFIDVDGPTTREPISFTTPRFDVGTTSCGDVEKVDGIIPRSSPSGRDTPGDVLIALMKVFCTGGIPIVGEFLAPVAITWLVAEFGESSAFDPFGAAPDIATADQTPTSTAYGTAIAPKSVLTGAREWPTDAVSAPGGVVTVGSRKYPFIVDRQEQLYWASPDNVGYQGRWGPAVATDPAGRRSGMRFPRFWQLFLAGLARM</sequence>
<evidence type="ECO:0000256" key="1">
    <source>
        <dbReference type="SAM" id="MobiDB-lite"/>
    </source>
</evidence>
<comment type="caution">
    <text evidence="2">The sequence shown here is derived from an EMBL/GenBank/DDBJ whole genome shotgun (WGS) entry which is preliminary data.</text>
</comment>
<reference evidence="3" key="1">
    <citation type="journal article" date="2019" name="Int. J. Syst. Evol. Microbiol.">
        <title>The Global Catalogue of Microorganisms (GCM) 10K type strain sequencing project: providing services to taxonomists for standard genome sequencing and annotation.</title>
        <authorList>
            <consortium name="The Broad Institute Genomics Platform"/>
            <consortium name="The Broad Institute Genome Sequencing Center for Infectious Disease"/>
            <person name="Wu L."/>
            <person name="Ma J."/>
        </authorList>
    </citation>
    <scope>NUCLEOTIDE SEQUENCE [LARGE SCALE GENOMIC DNA]</scope>
    <source>
        <strain evidence="3">JCM 18302</strain>
    </source>
</reference>
<evidence type="ECO:0000313" key="2">
    <source>
        <dbReference type="EMBL" id="GAA5120928.1"/>
    </source>
</evidence>
<gene>
    <name evidence="2" type="ORF">GCM10023320_28970</name>
</gene>
<accession>A0ABP9NHX4</accession>
<dbReference type="Proteomes" id="UP001500804">
    <property type="component" value="Unassembled WGS sequence"/>
</dbReference>
<dbReference type="RefSeq" id="WP_345605544.1">
    <property type="nucleotide sequence ID" value="NZ_BAABJO010000009.1"/>
</dbReference>
<feature type="region of interest" description="Disordered" evidence="1">
    <location>
        <begin position="38"/>
        <end position="78"/>
    </location>
</feature>